<comment type="caution">
    <text evidence="2">The sequence shown here is derived from an EMBL/GenBank/DDBJ whole genome shotgun (WGS) entry which is preliminary data.</text>
</comment>
<gene>
    <name evidence="2" type="ORF">CR194_06610</name>
</gene>
<feature type="transmembrane region" description="Helical" evidence="1">
    <location>
        <begin position="81"/>
        <end position="101"/>
    </location>
</feature>
<keyword evidence="1" id="KW-1133">Transmembrane helix</keyword>
<feature type="transmembrane region" description="Helical" evidence="1">
    <location>
        <begin position="57"/>
        <end position="75"/>
    </location>
</feature>
<feature type="transmembrane region" description="Helical" evidence="1">
    <location>
        <begin position="29"/>
        <end position="50"/>
    </location>
</feature>
<protein>
    <submittedName>
        <fullName evidence="2">Uncharacterized protein</fullName>
    </submittedName>
</protein>
<evidence type="ECO:0000256" key="1">
    <source>
        <dbReference type="SAM" id="Phobius"/>
    </source>
</evidence>
<reference evidence="2 3" key="1">
    <citation type="submission" date="2017-10" db="EMBL/GenBank/DDBJ databases">
        <title>Bacillus sp. nov., a halophilic bacterium isolated from a Keqin Lake.</title>
        <authorList>
            <person name="Wang H."/>
        </authorList>
    </citation>
    <scope>NUCLEOTIDE SEQUENCE [LARGE SCALE GENOMIC DNA]</scope>
    <source>
        <strain evidence="2 3">KQ-12</strain>
    </source>
</reference>
<keyword evidence="3" id="KW-1185">Reference proteome</keyword>
<dbReference type="Proteomes" id="UP000248214">
    <property type="component" value="Unassembled WGS sequence"/>
</dbReference>
<keyword evidence="1" id="KW-0472">Membrane</keyword>
<sequence length="105" mass="12173">MEKEKWIMVAITMGLVLYLAFSFELSHQYPYLMTVLIIFSFSLISFFAFMREISRSWLLKGFIVNGVLAMLLPFFEGMGLLWVTMLMLAILSLILCAVYLLKQTN</sequence>
<accession>A0A323TJA7</accession>
<dbReference type="EMBL" id="PDOD01000001">
    <property type="protein sequence ID" value="PYZ95182.1"/>
    <property type="molecule type" value="Genomic_DNA"/>
</dbReference>
<feature type="transmembrane region" description="Helical" evidence="1">
    <location>
        <begin position="7"/>
        <end position="23"/>
    </location>
</feature>
<organism evidence="2 3">
    <name type="scientific">Salipaludibacillus keqinensis</name>
    <dbReference type="NCBI Taxonomy" id="2045207"/>
    <lineage>
        <taxon>Bacteria</taxon>
        <taxon>Bacillati</taxon>
        <taxon>Bacillota</taxon>
        <taxon>Bacilli</taxon>
        <taxon>Bacillales</taxon>
        <taxon>Bacillaceae</taxon>
    </lineage>
</organism>
<proteinExistence type="predicted"/>
<keyword evidence="1" id="KW-0812">Transmembrane</keyword>
<dbReference type="AlphaFoldDB" id="A0A323TJA7"/>
<evidence type="ECO:0000313" key="3">
    <source>
        <dbReference type="Proteomes" id="UP000248214"/>
    </source>
</evidence>
<dbReference type="RefSeq" id="WP_110608817.1">
    <property type="nucleotide sequence ID" value="NZ_PDOD01000001.1"/>
</dbReference>
<dbReference type="OrthoDB" id="2931813at2"/>
<name>A0A323TJA7_9BACI</name>
<evidence type="ECO:0000313" key="2">
    <source>
        <dbReference type="EMBL" id="PYZ95182.1"/>
    </source>
</evidence>